<reference evidence="2 3" key="1">
    <citation type="journal article" date="2019" name="Int. J. Syst. Evol. Microbiol.">
        <title>The Global Catalogue of Microorganisms (GCM) 10K type strain sequencing project: providing services to taxonomists for standard genome sequencing and annotation.</title>
        <authorList>
            <consortium name="The Broad Institute Genomics Platform"/>
            <consortium name="The Broad Institute Genome Sequencing Center for Infectious Disease"/>
            <person name="Wu L."/>
            <person name="Ma J."/>
        </authorList>
    </citation>
    <scope>NUCLEOTIDE SEQUENCE [LARGE SCALE GENOMIC DNA]</scope>
    <source>
        <strain evidence="2 3">JCM 17504</strain>
    </source>
</reference>
<organism evidence="2 3">
    <name type="scientific">Haladaptatus pallidirubidus</name>
    <dbReference type="NCBI Taxonomy" id="1008152"/>
    <lineage>
        <taxon>Archaea</taxon>
        <taxon>Methanobacteriati</taxon>
        <taxon>Methanobacteriota</taxon>
        <taxon>Stenosarchaea group</taxon>
        <taxon>Halobacteria</taxon>
        <taxon>Halobacteriales</taxon>
        <taxon>Haladaptataceae</taxon>
        <taxon>Haladaptatus</taxon>
    </lineage>
</organism>
<dbReference type="Pfam" id="PF25259">
    <property type="entry name" value="DUF7860"/>
    <property type="match status" value="1"/>
</dbReference>
<dbReference type="AlphaFoldDB" id="A0AAV3UM16"/>
<accession>A0AAV3UM16</accession>
<evidence type="ECO:0000313" key="3">
    <source>
        <dbReference type="Proteomes" id="UP001501729"/>
    </source>
</evidence>
<protein>
    <submittedName>
        <fullName evidence="2">Uncharacterized protein</fullName>
    </submittedName>
</protein>
<sequence>MAFGGTFFWDYLGTDSMGRYGDLDYPKLTKTGFFLGVALVAIGAIGEIAGTALYGPLPAWENALFTDLEIIGILLGLLSPFVFGMFLPLTE</sequence>
<keyword evidence="1" id="KW-1133">Transmembrane helix</keyword>
<dbReference type="InterPro" id="IPR057182">
    <property type="entry name" value="DUF7860"/>
</dbReference>
<name>A0AAV3UM16_9EURY</name>
<dbReference type="Proteomes" id="UP001501729">
    <property type="component" value="Unassembled WGS sequence"/>
</dbReference>
<feature type="transmembrane region" description="Helical" evidence="1">
    <location>
        <begin position="33"/>
        <end position="55"/>
    </location>
</feature>
<proteinExistence type="predicted"/>
<dbReference type="EMBL" id="BAABKX010000015">
    <property type="protein sequence ID" value="GAA5057987.1"/>
    <property type="molecule type" value="Genomic_DNA"/>
</dbReference>
<gene>
    <name evidence="2" type="ORF">GCM10025751_40490</name>
</gene>
<keyword evidence="3" id="KW-1185">Reference proteome</keyword>
<keyword evidence="1" id="KW-0472">Membrane</keyword>
<evidence type="ECO:0000256" key="1">
    <source>
        <dbReference type="SAM" id="Phobius"/>
    </source>
</evidence>
<keyword evidence="1" id="KW-0812">Transmembrane</keyword>
<comment type="caution">
    <text evidence="2">The sequence shown here is derived from an EMBL/GenBank/DDBJ whole genome shotgun (WGS) entry which is preliminary data.</text>
</comment>
<feature type="transmembrane region" description="Helical" evidence="1">
    <location>
        <begin position="70"/>
        <end position="89"/>
    </location>
</feature>
<evidence type="ECO:0000313" key="2">
    <source>
        <dbReference type="EMBL" id="GAA5057987.1"/>
    </source>
</evidence>